<dbReference type="Pfam" id="PF02219">
    <property type="entry name" value="MTHFR"/>
    <property type="match status" value="1"/>
</dbReference>
<dbReference type="Proteomes" id="UP001235712">
    <property type="component" value="Unassembled WGS sequence"/>
</dbReference>
<sequence>MQTSTCPKRMEYGPCGGVRPDLTCEMADLPCPFAASGEVVPWIGPPVAEWRPDLTKPVILTDFTVRPYALDSISTVTAALAGSCDGVLVGEHHNRPDLPPTLMTRLLVDAGLPAWITLTCRDRNRVVLEQELAGLAVAGATAVLCVTGDGRAHDVRPDVTQVFDIDSTRLAALASGTGPLVAVAESPDAPPIALRPGRLREKQRAGAQICLLNHVGSPSRVAAFVDAARAAGVTLPVVAGVAVYTDERSAQALGLPGLGLDPVAVQRVLNAPDPVEAGIAAAVAEARALLRVDGVVGVNLSGLASGRGEVLGAQIKAAVGNALRDRP</sequence>
<keyword evidence="3 6" id="KW-0285">Flavoprotein</keyword>
<dbReference type="InterPro" id="IPR003171">
    <property type="entry name" value="Mehydrof_redctse-like"/>
</dbReference>
<comment type="caution">
    <text evidence="7">The sequence shown here is derived from an EMBL/GenBank/DDBJ whole genome shotgun (WGS) entry which is preliminary data.</text>
</comment>
<gene>
    <name evidence="7" type="ORF">J2S57_000600</name>
</gene>
<organism evidence="7 8">
    <name type="scientific">Kineosporia succinea</name>
    <dbReference type="NCBI Taxonomy" id="84632"/>
    <lineage>
        <taxon>Bacteria</taxon>
        <taxon>Bacillati</taxon>
        <taxon>Actinomycetota</taxon>
        <taxon>Actinomycetes</taxon>
        <taxon>Kineosporiales</taxon>
        <taxon>Kineosporiaceae</taxon>
        <taxon>Kineosporia</taxon>
    </lineage>
</organism>
<protein>
    <recommendedName>
        <fullName evidence="6">Methylenetetrahydrofolate reductase</fullName>
    </recommendedName>
</protein>
<evidence type="ECO:0000256" key="4">
    <source>
        <dbReference type="ARBA" id="ARBA00022827"/>
    </source>
</evidence>
<dbReference type="EMBL" id="JAUSQZ010000001">
    <property type="protein sequence ID" value="MDP9824851.1"/>
    <property type="molecule type" value="Genomic_DNA"/>
</dbReference>
<keyword evidence="8" id="KW-1185">Reference proteome</keyword>
<comment type="cofactor">
    <cofactor evidence="1 6">
        <name>FAD</name>
        <dbReference type="ChEBI" id="CHEBI:57692"/>
    </cofactor>
</comment>
<evidence type="ECO:0000256" key="3">
    <source>
        <dbReference type="ARBA" id="ARBA00022630"/>
    </source>
</evidence>
<dbReference type="InterPro" id="IPR029041">
    <property type="entry name" value="FAD-linked_oxidoreductase-like"/>
</dbReference>
<name>A0ABT9NX14_9ACTN</name>
<dbReference type="Gene3D" id="3.20.20.220">
    <property type="match status" value="1"/>
</dbReference>
<evidence type="ECO:0000256" key="6">
    <source>
        <dbReference type="RuleBase" id="RU003862"/>
    </source>
</evidence>
<dbReference type="SUPFAM" id="SSF51730">
    <property type="entry name" value="FAD-linked oxidoreductase"/>
    <property type="match status" value="1"/>
</dbReference>
<evidence type="ECO:0000313" key="7">
    <source>
        <dbReference type="EMBL" id="MDP9824851.1"/>
    </source>
</evidence>
<keyword evidence="4 6" id="KW-0274">FAD</keyword>
<reference evidence="7 8" key="1">
    <citation type="submission" date="2023-07" db="EMBL/GenBank/DDBJ databases">
        <title>Sequencing the genomes of 1000 actinobacteria strains.</title>
        <authorList>
            <person name="Klenk H.-P."/>
        </authorList>
    </citation>
    <scope>NUCLEOTIDE SEQUENCE [LARGE SCALE GENOMIC DNA]</scope>
    <source>
        <strain evidence="7 8">DSM 44388</strain>
    </source>
</reference>
<accession>A0ABT9NX14</accession>
<comment type="similarity">
    <text evidence="6">Belongs to the methylenetetrahydrofolate reductase family.</text>
</comment>
<keyword evidence="5 6" id="KW-0560">Oxidoreductase</keyword>
<comment type="pathway">
    <text evidence="2 6">One-carbon metabolism; tetrahydrofolate interconversion.</text>
</comment>
<evidence type="ECO:0000256" key="5">
    <source>
        <dbReference type="ARBA" id="ARBA00023002"/>
    </source>
</evidence>
<evidence type="ECO:0000256" key="1">
    <source>
        <dbReference type="ARBA" id="ARBA00001974"/>
    </source>
</evidence>
<evidence type="ECO:0000313" key="8">
    <source>
        <dbReference type="Proteomes" id="UP001235712"/>
    </source>
</evidence>
<evidence type="ECO:0000256" key="2">
    <source>
        <dbReference type="ARBA" id="ARBA00004777"/>
    </source>
</evidence>
<proteinExistence type="inferred from homology"/>